<feature type="region of interest" description="Disordered" evidence="4">
    <location>
        <begin position="1"/>
        <end position="21"/>
    </location>
</feature>
<dbReference type="GO" id="GO:0022857">
    <property type="term" value="F:transmembrane transporter activity"/>
    <property type="evidence" value="ECO:0007669"/>
    <property type="project" value="InterPro"/>
</dbReference>
<keyword evidence="3 5" id="KW-0472">Membrane</keyword>
<dbReference type="PANTHER" id="PTHR23518">
    <property type="entry name" value="C-METHYLTRANSFERASE"/>
    <property type="match status" value="1"/>
</dbReference>
<dbReference type="InterPro" id="IPR020846">
    <property type="entry name" value="MFS_dom"/>
</dbReference>
<dbReference type="Gene3D" id="1.20.1250.20">
    <property type="entry name" value="MFS general substrate transporter like domains"/>
    <property type="match status" value="2"/>
</dbReference>
<reference evidence="7 8" key="1">
    <citation type="submission" date="2019-11" db="EMBL/GenBank/DDBJ databases">
        <title>Novel species isolated from a subtropical stream in China.</title>
        <authorList>
            <person name="Lu H."/>
        </authorList>
    </citation>
    <scope>NUCLEOTIDE SEQUENCE [LARGE SCALE GENOMIC DNA]</scope>
    <source>
        <strain evidence="7 8">FT92W</strain>
    </source>
</reference>
<comment type="caution">
    <text evidence="7">The sequence shown here is derived from an EMBL/GenBank/DDBJ whole genome shotgun (WGS) entry which is preliminary data.</text>
</comment>
<feature type="transmembrane region" description="Helical" evidence="5">
    <location>
        <begin position="32"/>
        <end position="51"/>
    </location>
</feature>
<dbReference type="InterPro" id="IPR036259">
    <property type="entry name" value="MFS_trans_sf"/>
</dbReference>
<dbReference type="Proteomes" id="UP000446768">
    <property type="component" value="Unassembled WGS sequence"/>
</dbReference>
<dbReference type="PROSITE" id="PS50850">
    <property type="entry name" value="MFS"/>
    <property type="match status" value="1"/>
</dbReference>
<proteinExistence type="predicted"/>
<name>A0A7X2LRZ1_9BURK</name>
<dbReference type="RefSeq" id="WP_154370754.1">
    <property type="nucleotide sequence ID" value="NZ_WKJJ01000001.1"/>
</dbReference>
<dbReference type="AlphaFoldDB" id="A0A7X2LRZ1"/>
<accession>A0A7X2LRZ1</accession>
<feature type="compositionally biased region" description="Low complexity" evidence="4">
    <location>
        <begin position="11"/>
        <end position="21"/>
    </location>
</feature>
<dbReference type="EMBL" id="WKJJ01000001">
    <property type="protein sequence ID" value="MRV70259.1"/>
    <property type="molecule type" value="Genomic_DNA"/>
</dbReference>
<feature type="transmembrane region" description="Helical" evidence="5">
    <location>
        <begin position="314"/>
        <end position="331"/>
    </location>
</feature>
<feature type="transmembrane region" description="Helical" evidence="5">
    <location>
        <begin position="431"/>
        <end position="451"/>
    </location>
</feature>
<keyword evidence="1 5" id="KW-0812">Transmembrane</keyword>
<feature type="transmembrane region" description="Helical" evidence="5">
    <location>
        <begin position="399"/>
        <end position="419"/>
    </location>
</feature>
<feature type="domain" description="Major facilitator superfamily (MFS) profile" evidence="6">
    <location>
        <begin position="274"/>
        <end position="462"/>
    </location>
</feature>
<evidence type="ECO:0000259" key="6">
    <source>
        <dbReference type="PROSITE" id="PS50850"/>
    </source>
</evidence>
<feature type="transmembrane region" description="Helical" evidence="5">
    <location>
        <begin position="195"/>
        <end position="214"/>
    </location>
</feature>
<feature type="transmembrane region" description="Helical" evidence="5">
    <location>
        <begin position="365"/>
        <end position="387"/>
    </location>
</feature>
<evidence type="ECO:0000313" key="8">
    <source>
        <dbReference type="Proteomes" id="UP000446768"/>
    </source>
</evidence>
<dbReference type="SUPFAM" id="SSF103473">
    <property type="entry name" value="MFS general substrate transporter"/>
    <property type="match status" value="1"/>
</dbReference>
<sequence>MVRHPVVKQRGAPAAAGETTETLAGTSGRRRLAWTATALLPLLPLFGYLLLGDLVWSLKERAVQELVKAQLREFSQHPVLLNILFGALPALLALAAGPPIGAWSDRTRTRWGRRIPFLLVCAPLLALFIAGLAFSETLADALMALGGAAPAHRTLVVVACIAVLWTLFDLVSIVGNALFIALVNDTVPQALLGRFFGLFRIVSLAVGVVFFHYVFGGGLQADIGDVLLAIAAAYLLGFLVVCLRVREPAYPPPAASGQRGLGRLRVTEQDDPRFYCLLFAAVGVAAVSVLAVNINSYNAISQFGVDRADFGNAVALTYCVSMLLALPLGWLADRTHPLRVGLVVLVLYCLSMLAAWLLVTDRASFLAGFVLHGVLAGAFLSGTAALLPTLLPRERFSELAAFSASVTAVLTVAFTLGLGLLLDWSGRDFRLIFLVAGLGAGLASCLWYGLLRAQRRRCSLRH</sequence>
<evidence type="ECO:0000256" key="4">
    <source>
        <dbReference type="SAM" id="MobiDB-lite"/>
    </source>
</evidence>
<evidence type="ECO:0000256" key="3">
    <source>
        <dbReference type="ARBA" id="ARBA00023136"/>
    </source>
</evidence>
<evidence type="ECO:0000313" key="7">
    <source>
        <dbReference type="EMBL" id="MRV70259.1"/>
    </source>
</evidence>
<evidence type="ECO:0000256" key="2">
    <source>
        <dbReference type="ARBA" id="ARBA00022989"/>
    </source>
</evidence>
<keyword evidence="2 5" id="KW-1133">Transmembrane helix</keyword>
<feature type="transmembrane region" description="Helical" evidence="5">
    <location>
        <begin position="274"/>
        <end position="294"/>
    </location>
</feature>
<feature type="transmembrane region" description="Helical" evidence="5">
    <location>
        <begin position="338"/>
        <end position="359"/>
    </location>
</feature>
<keyword evidence="8" id="KW-1185">Reference proteome</keyword>
<organism evidence="7 8">
    <name type="scientific">Pseudoduganella rivuli</name>
    <dbReference type="NCBI Taxonomy" id="2666085"/>
    <lineage>
        <taxon>Bacteria</taxon>
        <taxon>Pseudomonadati</taxon>
        <taxon>Pseudomonadota</taxon>
        <taxon>Betaproteobacteria</taxon>
        <taxon>Burkholderiales</taxon>
        <taxon>Oxalobacteraceae</taxon>
        <taxon>Telluria group</taxon>
        <taxon>Pseudoduganella</taxon>
    </lineage>
</organism>
<feature type="transmembrane region" description="Helical" evidence="5">
    <location>
        <begin position="155"/>
        <end position="183"/>
    </location>
</feature>
<feature type="transmembrane region" description="Helical" evidence="5">
    <location>
        <begin position="79"/>
        <end position="103"/>
    </location>
</feature>
<feature type="transmembrane region" description="Helical" evidence="5">
    <location>
        <begin position="115"/>
        <end position="135"/>
    </location>
</feature>
<feature type="transmembrane region" description="Helical" evidence="5">
    <location>
        <begin position="226"/>
        <end position="245"/>
    </location>
</feature>
<evidence type="ECO:0000256" key="1">
    <source>
        <dbReference type="ARBA" id="ARBA00022692"/>
    </source>
</evidence>
<dbReference type="Pfam" id="PF07690">
    <property type="entry name" value="MFS_1"/>
    <property type="match status" value="1"/>
</dbReference>
<dbReference type="PANTHER" id="PTHR23518:SF2">
    <property type="entry name" value="MAJOR FACILITATOR SUPERFAMILY TRANSPORTER"/>
    <property type="match status" value="1"/>
</dbReference>
<dbReference type="InterPro" id="IPR011701">
    <property type="entry name" value="MFS"/>
</dbReference>
<protein>
    <submittedName>
        <fullName evidence="7">MFS transporter</fullName>
    </submittedName>
</protein>
<gene>
    <name evidence="7" type="ORF">GJ700_00805</name>
</gene>
<evidence type="ECO:0000256" key="5">
    <source>
        <dbReference type="SAM" id="Phobius"/>
    </source>
</evidence>